<dbReference type="SMART" id="SM00382">
    <property type="entry name" value="AAA"/>
    <property type="match status" value="1"/>
</dbReference>
<dbReference type="InterPro" id="IPR051535">
    <property type="entry name" value="Siderophore_ABC-ATPase"/>
</dbReference>
<dbReference type="OrthoDB" id="9787851at2"/>
<dbReference type="Pfam" id="PF00005">
    <property type="entry name" value="ABC_tran"/>
    <property type="match status" value="1"/>
</dbReference>
<dbReference type="RefSeq" id="WP_073141563.1">
    <property type="nucleotide sequence ID" value="NZ_FQWQ01000005.1"/>
</dbReference>
<proteinExistence type="predicted"/>
<evidence type="ECO:0000313" key="11">
    <source>
        <dbReference type="EMBL" id="SHH87351.1"/>
    </source>
</evidence>
<comment type="subcellular location">
    <subcellularLocation>
        <location evidence="1">Cell membrane</location>
        <topology evidence="1">Peripheral membrane protein</topology>
    </subcellularLocation>
</comment>
<evidence type="ECO:0000256" key="5">
    <source>
        <dbReference type="ARBA" id="ARBA00022741"/>
    </source>
</evidence>
<organism evidence="11 12">
    <name type="scientific">Chryseolinea serpens</name>
    <dbReference type="NCBI Taxonomy" id="947013"/>
    <lineage>
        <taxon>Bacteria</taxon>
        <taxon>Pseudomonadati</taxon>
        <taxon>Bacteroidota</taxon>
        <taxon>Cytophagia</taxon>
        <taxon>Cytophagales</taxon>
        <taxon>Fulvivirgaceae</taxon>
        <taxon>Chryseolinea</taxon>
    </lineage>
</organism>
<keyword evidence="2" id="KW-0813">Transport</keyword>
<name>A0A1M5WIS4_9BACT</name>
<keyword evidence="6 11" id="KW-0067">ATP-binding</keyword>
<protein>
    <submittedName>
        <fullName evidence="11">Iron complex transport system ATP-binding protein</fullName>
    </submittedName>
</protein>
<keyword evidence="8" id="KW-0406">Ion transport</keyword>
<dbReference type="Proteomes" id="UP000184212">
    <property type="component" value="Unassembled WGS sequence"/>
</dbReference>
<evidence type="ECO:0000256" key="9">
    <source>
        <dbReference type="ARBA" id="ARBA00023136"/>
    </source>
</evidence>
<dbReference type="PANTHER" id="PTHR42771:SF2">
    <property type="entry name" value="IRON(3+)-HYDROXAMATE IMPORT ATP-BINDING PROTEIN FHUC"/>
    <property type="match status" value="1"/>
</dbReference>
<gene>
    <name evidence="11" type="ORF">SAMN04488109_5733</name>
</gene>
<evidence type="ECO:0000256" key="8">
    <source>
        <dbReference type="ARBA" id="ARBA00023065"/>
    </source>
</evidence>
<dbReference type="InterPro" id="IPR003439">
    <property type="entry name" value="ABC_transporter-like_ATP-bd"/>
</dbReference>
<dbReference type="InterPro" id="IPR027417">
    <property type="entry name" value="P-loop_NTPase"/>
</dbReference>
<evidence type="ECO:0000256" key="3">
    <source>
        <dbReference type="ARBA" id="ARBA00022475"/>
    </source>
</evidence>
<sequence length="329" mass="36347">MANKTALVSLHQLSVGYALPAGRNVLFENLGLTLNAGELTCFMGPNGVGKSTLIRTLAGLQKALSGEVHYGAGPNQSPKGPLPHQVSVVLTDRIATVQMDVRELVSFGRYPYMGWGITLSKDDQQKVSEALEEVHIQHLADKKLYELSDGQQQMVMIARALAQDTPVILLDEPTAHLDLNNRVEVMNLLRRLARKLNKAILIATHELDLALQTADLIWLAGRGKTLVTGIPEDLVLSGVFDEVFQFKGYDLKTGKISHEAYRDKMISLQGDGHAYLWTRNALERNGFSVTSPGPSLPHIDVVEKDGHLRWIINQKTSFDTLQSLLTHFI</sequence>
<keyword evidence="4" id="KW-0410">Iron transport</keyword>
<feature type="domain" description="ABC transporter" evidence="10">
    <location>
        <begin position="10"/>
        <end position="247"/>
    </location>
</feature>
<dbReference type="AlphaFoldDB" id="A0A1M5WIS4"/>
<keyword evidence="7" id="KW-0408">Iron</keyword>
<dbReference type="PANTHER" id="PTHR42771">
    <property type="entry name" value="IRON(3+)-HYDROXAMATE IMPORT ATP-BINDING PROTEIN FHUC"/>
    <property type="match status" value="1"/>
</dbReference>
<evidence type="ECO:0000259" key="10">
    <source>
        <dbReference type="PROSITE" id="PS50893"/>
    </source>
</evidence>
<evidence type="ECO:0000256" key="7">
    <source>
        <dbReference type="ARBA" id="ARBA00023004"/>
    </source>
</evidence>
<evidence type="ECO:0000256" key="4">
    <source>
        <dbReference type="ARBA" id="ARBA00022496"/>
    </source>
</evidence>
<evidence type="ECO:0000256" key="2">
    <source>
        <dbReference type="ARBA" id="ARBA00022448"/>
    </source>
</evidence>
<accession>A0A1M5WIS4</accession>
<evidence type="ECO:0000256" key="1">
    <source>
        <dbReference type="ARBA" id="ARBA00004202"/>
    </source>
</evidence>
<keyword evidence="5" id="KW-0547">Nucleotide-binding</keyword>
<dbReference type="InterPro" id="IPR003593">
    <property type="entry name" value="AAA+_ATPase"/>
</dbReference>
<dbReference type="Gene3D" id="3.40.50.300">
    <property type="entry name" value="P-loop containing nucleotide triphosphate hydrolases"/>
    <property type="match status" value="1"/>
</dbReference>
<dbReference type="SUPFAM" id="SSF52540">
    <property type="entry name" value="P-loop containing nucleoside triphosphate hydrolases"/>
    <property type="match status" value="1"/>
</dbReference>
<keyword evidence="9" id="KW-0472">Membrane</keyword>
<dbReference type="PROSITE" id="PS50893">
    <property type="entry name" value="ABC_TRANSPORTER_2"/>
    <property type="match status" value="1"/>
</dbReference>
<reference evidence="11 12" key="1">
    <citation type="submission" date="2016-11" db="EMBL/GenBank/DDBJ databases">
        <authorList>
            <person name="Jaros S."/>
            <person name="Januszkiewicz K."/>
            <person name="Wedrychowicz H."/>
        </authorList>
    </citation>
    <scope>NUCLEOTIDE SEQUENCE [LARGE SCALE GENOMIC DNA]</scope>
    <source>
        <strain evidence="11 12">DSM 24574</strain>
    </source>
</reference>
<evidence type="ECO:0000256" key="6">
    <source>
        <dbReference type="ARBA" id="ARBA00022840"/>
    </source>
</evidence>
<evidence type="ECO:0000313" key="12">
    <source>
        <dbReference type="Proteomes" id="UP000184212"/>
    </source>
</evidence>
<dbReference type="GO" id="GO:0005886">
    <property type="term" value="C:plasma membrane"/>
    <property type="evidence" value="ECO:0007669"/>
    <property type="project" value="UniProtKB-SubCell"/>
</dbReference>
<dbReference type="EMBL" id="FQWQ01000005">
    <property type="protein sequence ID" value="SHH87351.1"/>
    <property type="molecule type" value="Genomic_DNA"/>
</dbReference>
<dbReference type="CDD" id="cd03214">
    <property type="entry name" value="ABC_Iron-Siderophores_B12_Hemin"/>
    <property type="match status" value="1"/>
</dbReference>
<keyword evidence="3" id="KW-1003">Cell membrane</keyword>
<dbReference type="STRING" id="947013.SAMN04488109_5733"/>
<dbReference type="GO" id="GO:0016887">
    <property type="term" value="F:ATP hydrolysis activity"/>
    <property type="evidence" value="ECO:0007669"/>
    <property type="project" value="InterPro"/>
</dbReference>
<keyword evidence="12" id="KW-1185">Reference proteome</keyword>
<dbReference type="GO" id="GO:0005524">
    <property type="term" value="F:ATP binding"/>
    <property type="evidence" value="ECO:0007669"/>
    <property type="project" value="UniProtKB-KW"/>
</dbReference>
<dbReference type="GO" id="GO:0006826">
    <property type="term" value="P:iron ion transport"/>
    <property type="evidence" value="ECO:0007669"/>
    <property type="project" value="UniProtKB-KW"/>
</dbReference>